<sequence>MIYRRLIGEQGRSWNLPLEKSHEFGYYEDYIIAFGGSRR</sequence>
<protein>
    <submittedName>
        <fullName evidence="1">Uncharacterized protein</fullName>
    </submittedName>
</protein>
<name>A0A7W9DIE5_9SPHI</name>
<comment type="caution">
    <text evidence="1">The sequence shown here is derived from an EMBL/GenBank/DDBJ whole genome shotgun (WGS) entry which is preliminary data.</text>
</comment>
<evidence type="ECO:0000313" key="2">
    <source>
        <dbReference type="Proteomes" id="UP000537718"/>
    </source>
</evidence>
<gene>
    <name evidence="1" type="ORF">HDE69_000036</name>
</gene>
<organism evidence="1 2">
    <name type="scientific">Pedobacter cryoconitis</name>
    <dbReference type="NCBI Taxonomy" id="188932"/>
    <lineage>
        <taxon>Bacteria</taxon>
        <taxon>Pseudomonadati</taxon>
        <taxon>Bacteroidota</taxon>
        <taxon>Sphingobacteriia</taxon>
        <taxon>Sphingobacteriales</taxon>
        <taxon>Sphingobacteriaceae</taxon>
        <taxon>Pedobacter</taxon>
    </lineage>
</organism>
<dbReference type="AlphaFoldDB" id="A0A7W9DIE5"/>
<dbReference type="Proteomes" id="UP000537718">
    <property type="component" value="Unassembled WGS sequence"/>
</dbReference>
<proteinExistence type="predicted"/>
<evidence type="ECO:0000313" key="1">
    <source>
        <dbReference type="EMBL" id="MBB5619000.1"/>
    </source>
</evidence>
<reference evidence="1 2" key="1">
    <citation type="submission" date="2020-08" db="EMBL/GenBank/DDBJ databases">
        <title>Genomic Encyclopedia of Type Strains, Phase IV (KMG-V): Genome sequencing to study the core and pangenomes of soil and plant-associated prokaryotes.</title>
        <authorList>
            <person name="Whitman W."/>
        </authorList>
    </citation>
    <scope>NUCLEOTIDE SEQUENCE [LARGE SCALE GENOMIC DNA]</scope>
    <source>
        <strain evidence="1 2">MP7CTX6</strain>
    </source>
</reference>
<accession>A0A7W9DIE5</accession>
<dbReference type="EMBL" id="JACHCF010000001">
    <property type="protein sequence ID" value="MBB5619000.1"/>
    <property type="molecule type" value="Genomic_DNA"/>
</dbReference>